<name>A0A9X2EIX9_9GAMM</name>
<keyword evidence="3" id="KW-0964">Secreted</keyword>
<evidence type="ECO:0000256" key="2">
    <source>
        <dbReference type="ARBA" id="ARBA00011073"/>
    </source>
</evidence>
<dbReference type="EMBL" id="JALBWM010000004">
    <property type="protein sequence ID" value="MCO1333082.1"/>
    <property type="molecule type" value="Genomic_DNA"/>
</dbReference>
<dbReference type="InterPro" id="IPR036852">
    <property type="entry name" value="Peptidase_S8/S53_dom_sf"/>
</dbReference>
<evidence type="ECO:0000256" key="1">
    <source>
        <dbReference type="ARBA" id="ARBA00004613"/>
    </source>
</evidence>
<dbReference type="SUPFAM" id="SSF52025">
    <property type="entry name" value="PA domain"/>
    <property type="match status" value="1"/>
</dbReference>
<feature type="active site" description="Charge relay system" evidence="9 10">
    <location>
        <position position="261"/>
    </location>
</feature>
<feature type="active site" description="Charge relay system" evidence="9 10">
    <location>
        <position position="583"/>
    </location>
</feature>
<dbReference type="InterPro" id="IPR046450">
    <property type="entry name" value="PA_dom_sf"/>
</dbReference>
<dbReference type="InterPro" id="IPR023827">
    <property type="entry name" value="Peptidase_S8_Asp-AS"/>
</dbReference>
<dbReference type="AlphaFoldDB" id="A0A9X2EIX9"/>
<dbReference type="InterPro" id="IPR037045">
    <property type="entry name" value="S8pro/Inhibitor_I9_sf"/>
</dbReference>
<dbReference type="Gene3D" id="2.60.120.380">
    <property type="match status" value="1"/>
</dbReference>
<feature type="active site" description="Charge relay system" evidence="9 10">
    <location>
        <position position="172"/>
    </location>
</feature>
<dbReference type="GO" id="GO:0004252">
    <property type="term" value="F:serine-type endopeptidase activity"/>
    <property type="evidence" value="ECO:0007669"/>
    <property type="project" value="UniProtKB-UniRule"/>
</dbReference>
<dbReference type="InterPro" id="IPR041469">
    <property type="entry name" value="Subtilisin-like_FN3"/>
</dbReference>
<evidence type="ECO:0000256" key="5">
    <source>
        <dbReference type="ARBA" id="ARBA00022729"/>
    </source>
</evidence>
<evidence type="ECO:0000256" key="10">
    <source>
        <dbReference type="PROSITE-ProRule" id="PRU01240"/>
    </source>
</evidence>
<evidence type="ECO:0000256" key="11">
    <source>
        <dbReference type="RuleBase" id="RU003355"/>
    </source>
</evidence>
<dbReference type="InterPro" id="IPR000209">
    <property type="entry name" value="Peptidase_S8/S53_dom"/>
</dbReference>
<evidence type="ECO:0000256" key="12">
    <source>
        <dbReference type="SAM" id="SignalP"/>
    </source>
</evidence>
<keyword evidence="4 10" id="KW-0645">Protease</keyword>
<dbReference type="Pfam" id="PF05922">
    <property type="entry name" value="Inhibitor_I9"/>
    <property type="match status" value="1"/>
</dbReference>
<dbReference type="SUPFAM" id="SSF52743">
    <property type="entry name" value="Subtilisin-like"/>
    <property type="match status" value="1"/>
</dbReference>
<evidence type="ECO:0000259" key="14">
    <source>
        <dbReference type="Pfam" id="PF02225"/>
    </source>
</evidence>
<evidence type="ECO:0000256" key="9">
    <source>
        <dbReference type="PIRSR" id="PIRSR615500-1"/>
    </source>
</evidence>
<dbReference type="InterPro" id="IPR015500">
    <property type="entry name" value="Peptidase_S8_subtilisin-rel"/>
</dbReference>
<evidence type="ECO:0000259" key="16">
    <source>
        <dbReference type="Pfam" id="PF17766"/>
    </source>
</evidence>
<keyword evidence="18" id="KW-1185">Reference proteome</keyword>
<evidence type="ECO:0000259" key="13">
    <source>
        <dbReference type="Pfam" id="PF00082"/>
    </source>
</evidence>
<evidence type="ECO:0000256" key="7">
    <source>
        <dbReference type="ARBA" id="ARBA00022825"/>
    </source>
</evidence>
<evidence type="ECO:0000256" key="8">
    <source>
        <dbReference type="ARBA" id="ARBA00023180"/>
    </source>
</evidence>
<dbReference type="RefSeq" id="WP_252464251.1">
    <property type="nucleotide sequence ID" value="NZ_JALBWM010000004.1"/>
</dbReference>
<evidence type="ECO:0000256" key="4">
    <source>
        <dbReference type="ARBA" id="ARBA00022670"/>
    </source>
</evidence>
<dbReference type="PRINTS" id="PR00723">
    <property type="entry name" value="SUBTILISIN"/>
</dbReference>
<comment type="caution">
    <text evidence="17">The sequence shown here is derived from an EMBL/GenBank/DDBJ whole genome shotgun (WGS) entry which is preliminary data.</text>
</comment>
<accession>A0A9X2EIX9</accession>
<organism evidence="17 18">
    <name type="scientific">Microbulbifer okhotskensis</name>
    <dbReference type="NCBI Taxonomy" id="2926617"/>
    <lineage>
        <taxon>Bacteria</taxon>
        <taxon>Pseudomonadati</taxon>
        <taxon>Pseudomonadota</taxon>
        <taxon>Gammaproteobacteria</taxon>
        <taxon>Cellvibrionales</taxon>
        <taxon>Microbulbiferaceae</taxon>
        <taxon>Microbulbifer</taxon>
    </lineage>
</organism>
<evidence type="ECO:0000313" key="17">
    <source>
        <dbReference type="EMBL" id="MCO1333082.1"/>
    </source>
</evidence>
<reference evidence="17" key="1">
    <citation type="journal article" date="2022" name="Arch. Microbiol.">
        <title>Microbulbifer okhotskensis sp. nov., isolated from a deep bottom sediment of the Okhotsk Sea.</title>
        <authorList>
            <person name="Romanenko L."/>
            <person name="Kurilenko V."/>
            <person name="Otstavnykh N."/>
            <person name="Velansky P."/>
            <person name="Isaeva M."/>
            <person name="Mikhailov V."/>
        </authorList>
    </citation>
    <scope>NUCLEOTIDE SEQUENCE</scope>
    <source>
        <strain evidence="17">OS29</strain>
    </source>
</reference>
<evidence type="ECO:0000256" key="6">
    <source>
        <dbReference type="ARBA" id="ARBA00022801"/>
    </source>
</evidence>
<dbReference type="Gene3D" id="3.40.50.200">
    <property type="entry name" value="Peptidase S8/S53 domain"/>
    <property type="match status" value="1"/>
</dbReference>
<comment type="similarity">
    <text evidence="2 10 11">Belongs to the peptidase S8 family.</text>
</comment>
<dbReference type="InterPro" id="IPR034197">
    <property type="entry name" value="Peptidases_S8_3"/>
</dbReference>
<dbReference type="Proteomes" id="UP001139028">
    <property type="component" value="Unassembled WGS sequence"/>
</dbReference>
<dbReference type="GO" id="GO:0006508">
    <property type="term" value="P:proteolysis"/>
    <property type="evidence" value="ECO:0007669"/>
    <property type="project" value="UniProtKB-KW"/>
</dbReference>
<keyword evidence="5 12" id="KW-0732">Signal</keyword>
<dbReference type="InterPro" id="IPR003137">
    <property type="entry name" value="PA_domain"/>
</dbReference>
<dbReference type="PROSITE" id="PS51892">
    <property type="entry name" value="SUBTILASE"/>
    <property type="match status" value="1"/>
</dbReference>
<proteinExistence type="inferred from homology"/>
<evidence type="ECO:0000259" key="15">
    <source>
        <dbReference type="Pfam" id="PF05922"/>
    </source>
</evidence>
<feature type="chain" id="PRO_5040849213" evidence="12">
    <location>
        <begin position="22"/>
        <end position="992"/>
    </location>
</feature>
<evidence type="ECO:0000313" key="18">
    <source>
        <dbReference type="Proteomes" id="UP001139028"/>
    </source>
</evidence>
<protein>
    <submittedName>
        <fullName evidence="17">S8 family serine peptidase</fullName>
    </submittedName>
</protein>
<feature type="signal peptide" evidence="12">
    <location>
        <begin position="1"/>
        <end position="21"/>
    </location>
</feature>
<keyword evidence="7 10" id="KW-0720">Serine protease</keyword>
<dbReference type="Gene3D" id="3.30.70.80">
    <property type="entry name" value="Peptidase S8 propeptide/proteinase inhibitor I9"/>
    <property type="match status" value="1"/>
</dbReference>
<evidence type="ECO:0000256" key="3">
    <source>
        <dbReference type="ARBA" id="ARBA00022525"/>
    </source>
</evidence>
<dbReference type="PANTHER" id="PTHR10795">
    <property type="entry name" value="PROPROTEIN CONVERTASE SUBTILISIN/KEXIN"/>
    <property type="match status" value="1"/>
</dbReference>
<keyword evidence="6 10" id="KW-0378">Hydrolase</keyword>
<gene>
    <name evidence="17" type="ORF">MO867_01895</name>
</gene>
<dbReference type="PROSITE" id="PS00138">
    <property type="entry name" value="SUBTILASE_SER"/>
    <property type="match status" value="1"/>
</dbReference>
<dbReference type="InterPro" id="IPR010259">
    <property type="entry name" value="S8pro/Inhibitor_I9"/>
</dbReference>
<keyword evidence="8" id="KW-0325">Glycoprotein</keyword>
<dbReference type="GO" id="GO:0005576">
    <property type="term" value="C:extracellular region"/>
    <property type="evidence" value="ECO:0007669"/>
    <property type="project" value="UniProtKB-SubCell"/>
</dbReference>
<sequence>MKIKVISALLAGLLLSGGSMAASDSGGLNLRSEKQRKVYIVQLDGAPLSSYSGTIPGLSATKPSNRGKLDPHSSSYRHYSDFLKSRRQQVLSAIPSAHKVHEYDTAFNGFAAVMSEKDAAALRNRRDVKGVWEDRLLKPHTDSTADFLGITRMPSPWLWGITGEDIVVGIIDSGIHPEHLSVADMATPRQGNLGREIPYGPIPDTFTSEGCEFGNVEYNPSDAEFSCNNKLIKAKSFSEAFLSSNVLADYEFMSARDADGHGTHTATTAAGNYGVVTPDGKVLTGMAPRARIAAYKVCWDAPDPDDSGCSSADSMAAIDEAVADGVDVINFSIGGASTTFNGADDIAFLFAADAGVFVATSAGNNGPGPQTMGTPSGVPWITAVGASEDEQSYGLALQVSSEAISGTYEGREGNGSVGLESTGALSGAVVRSEPLEACSELTNSEAVEGQIALVKRGGCSFTDKYLNAAQAGAVAIVVYNDGTAEDRMDPIVMSAPDTAIPGMMIRYADGELLAGFSGLNGILDPGLQVPREDRTANFSSRGYNAGAPDIIKPDIAAPGVGILAGTSPVLSGGSLFGVKSGTSMASPHVAGIMALLKQAHPDWSPAMAKSALMTTARNNLLKSYGPVDADPFDIGAGAIAPTDAFKPGLVYDAGFNDYLAFLCGAEFQPQMVDNATCDTLTSLGYSLDSSDLNLASMAVADLVGSQTIKRRVTSVAPGQRWYWATINAPQGIDVSVNPKVLRLREGESAEFEITVTSTDSAAMNEWVFGELTWKSVGTQIDVRSPIAIRPVPLSAPKQLSASGTDGSLDLDVHFGYDGDYQVDLIGLAEGEVTATTIEDGDIEVIFFDIPEGTQQAHIAMFDADVGDGSGGDDLDLEVYGPAPNYPEVGTSGNATSAESVTLVSPSAGQYAAVVVDYATAAGPTNFSLFNFNLAGDAGNTTVDAPTQVQINTNGSISLDWINLTPNTRALGILIHGNGEKSFAETEIMVNTQ</sequence>
<comment type="subcellular location">
    <subcellularLocation>
        <location evidence="1">Secreted</location>
    </subcellularLocation>
</comment>
<feature type="domain" description="Peptidase S8/S53" evidence="13">
    <location>
        <begin position="163"/>
        <end position="625"/>
    </location>
</feature>
<feature type="domain" description="PA" evidence="14">
    <location>
        <begin position="427"/>
        <end position="513"/>
    </location>
</feature>
<feature type="domain" description="Inhibitor I9" evidence="15">
    <location>
        <begin position="38"/>
        <end position="139"/>
    </location>
</feature>
<dbReference type="Gene3D" id="2.60.40.2310">
    <property type="match status" value="1"/>
</dbReference>
<dbReference type="InterPro" id="IPR045051">
    <property type="entry name" value="SBT"/>
</dbReference>
<dbReference type="Pfam" id="PF02225">
    <property type="entry name" value="PA"/>
    <property type="match status" value="1"/>
</dbReference>
<dbReference type="CDD" id="cd04852">
    <property type="entry name" value="Peptidases_S8_3"/>
    <property type="match status" value="1"/>
</dbReference>
<dbReference type="InterPro" id="IPR023828">
    <property type="entry name" value="Peptidase_S8_Ser-AS"/>
</dbReference>
<dbReference type="Pfam" id="PF00082">
    <property type="entry name" value="Peptidase_S8"/>
    <property type="match status" value="1"/>
</dbReference>
<feature type="domain" description="Subtilisin-like protease fibronectin type-III" evidence="16">
    <location>
        <begin position="691"/>
        <end position="788"/>
    </location>
</feature>
<dbReference type="Pfam" id="PF17766">
    <property type="entry name" value="fn3_6"/>
    <property type="match status" value="1"/>
</dbReference>
<dbReference type="Gene3D" id="3.50.30.30">
    <property type="match status" value="1"/>
</dbReference>
<dbReference type="PROSITE" id="PS00136">
    <property type="entry name" value="SUBTILASE_ASP"/>
    <property type="match status" value="1"/>
</dbReference>